<accession>A0A974A1E0</accession>
<protein>
    <recommendedName>
        <fullName evidence="2">Helix-turn-helix domain-containing protein</fullName>
    </recommendedName>
</protein>
<comment type="caution">
    <text evidence="1">The sequence shown here is derived from an EMBL/GenBank/DDBJ whole genome shotgun (WGS) entry which is preliminary data.</text>
</comment>
<gene>
    <name evidence="1" type="ORF">HAP48_018910</name>
</gene>
<sequence>MATDPTTKQMAGTANPAGDFDAYSIAEFCRRHSISPQMFYKLKDQGLMPLTFRVGTRVLVSKEAAAAWRRERETEALEEASGDGAAG</sequence>
<organism evidence="1">
    <name type="scientific">Bradyrhizobium septentrionale</name>
    <dbReference type="NCBI Taxonomy" id="1404411"/>
    <lineage>
        <taxon>Bacteria</taxon>
        <taxon>Pseudomonadati</taxon>
        <taxon>Pseudomonadota</taxon>
        <taxon>Alphaproteobacteria</taxon>
        <taxon>Hyphomicrobiales</taxon>
        <taxon>Nitrobacteraceae</taxon>
        <taxon>Bradyrhizobium</taxon>
    </lineage>
</organism>
<name>A0A974A1E0_9BRAD</name>
<dbReference type="AlphaFoldDB" id="A0A974A1E0"/>
<evidence type="ECO:0000313" key="1">
    <source>
        <dbReference type="EMBL" id="NVI44985.1"/>
    </source>
</evidence>
<proteinExistence type="predicted"/>
<dbReference type="EMBL" id="JAAOLE020000001">
    <property type="protein sequence ID" value="NVI44985.1"/>
    <property type="molecule type" value="Genomic_DNA"/>
</dbReference>
<evidence type="ECO:0008006" key="2">
    <source>
        <dbReference type="Google" id="ProtNLM"/>
    </source>
</evidence>
<reference evidence="1" key="1">
    <citation type="submission" date="2020-06" db="EMBL/GenBank/DDBJ databases">
        <title>Whole Genome Sequence of Bradyrhizobium sp. Strain 1S1.</title>
        <authorList>
            <person name="Bromfield E.S.P."/>
            <person name="Cloutier S."/>
        </authorList>
    </citation>
    <scope>NUCLEOTIDE SEQUENCE [LARGE SCALE GENOMIC DNA]</scope>
    <source>
        <strain evidence="1">1S1</strain>
    </source>
</reference>